<dbReference type="CDD" id="cd18787">
    <property type="entry name" value="SF2_C_DEAD"/>
    <property type="match status" value="1"/>
</dbReference>
<dbReference type="Gene3D" id="3.40.50.300">
    <property type="entry name" value="P-loop containing nucleotide triphosphate hydrolases"/>
    <property type="match status" value="2"/>
</dbReference>
<proteinExistence type="inferred from homology"/>
<feature type="short sequence motif" description="Q motif" evidence="6">
    <location>
        <begin position="21"/>
        <end position="49"/>
    </location>
</feature>
<evidence type="ECO:0000256" key="7">
    <source>
        <dbReference type="SAM" id="MobiDB-lite"/>
    </source>
</evidence>
<dbReference type="InterPro" id="IPR011545">
    <property type="entry name" value="DEAD/DEAH_box_helicase_dom"/>
</dbReference>
<dbReference type="Pfam" id="PF00270">
    <property type="entry name" value="DEAD"/>
    <property type="match status" value="1"/>
</dbReference>
<feature type="domain" description="DEAD-box RNA helicase Q" evidence="10">
    <location>
        <begin position="21"/>
        <end position="49"/>
    </location>
</feature>
<organism evidence="11 12">
    <name type="scientific">Actinokineospora diospyrosa</name>
    <dbReference type="NCBI Taxonomy" id="103728"/>
    <lineage>
        <taxon>Bacteria</taxon>
        <taxon>Bacillati</taxon>
        <taxon>Actinomycetota</taxon>
        <taxon>Actinomycetes</taxon>
        <taxon>Pseudonocardiales</taxon>
        <taxon>Pseudonocardiaceae</taxon>
        <taxon>Actinokineospora</taxon>
    </lineage>
</organism>
<evidence type="ECO:0000256" key="2">
    <source>
        <dbReference type="ARBA" id="ARBA00022801"/>
    </source>
</evidence>
<gene>
    <name evidence="11" type="ORF">LV75_002712</name>
</gene>
<dbReference type="InterPro" id="IPR050079">
    <property type="entry name" value="DEAD_box_RNA_helicase"/>
</dbReference>
<dbReference type="PANTHER" id="PTHR47959">
    <property type="entry name" value="ATP-DEPENDENT RNA HELICASE RHLE-RELATED"/>
    <property type="match status" value="1"/>
</dbReference>
<feature type="domain" description="Helicase C-terminal" evidence="9">
    <location>
        <begin position="251"/>
        <end position="401"/>
    </location>
</feature>
<evidence type="ECO:0000259" key="10">
    <source>
        <dbReference type="PROSITE" id="PS51195"/>
    </source>
</evidence>
<evidence type="ECO:0000313" key="11">
    <source>
        <dbReference type="EMBL" id="MCP2270211.1"/>
    </source>
</evidence>
<evidence type="ECO:0000259" key="9">
    <source>
        <dbReference type="PROSITE" id="PS51194"/>
    </source>
</evidence>
<dbReference type="RefSeq" id="WP_253887194.1">
    <property type="nucleotide sequence ID" value="NZ_BAAAVB010000013.1"/>
</dbReference>
<evidence type="ECO:0000256" key="1">
    <source>
        <dbReference type="ARBA" id="ARBA00022741"/>
    </source>
</evidence>
<keyword evidence="3 11" id="KW-0347">Helicase</keyword>
<keyword evidence="2" id="KW-0378">Hydrolase</keyword>
<evidence type="ECO:0000256" key="3">
    <source>
        <dbReference type="ARBA" id="ARBA00022806"/>
    </source>
</evidence>
<feature type="compositionally biased region" description="Basic residues" evidence="7">
    <location>
        <begin position="422"/>
        <end position="433"/>
    </location>
</feature>
<feature type="region of interest" description="Disordered" evidence="7">
    <location>
        <begin position="411"/>
        <end position="474"/>
    </location>
</feature>
<feature type="compositionally biased region" description="Low complexity" evidence="7">
    <location>
        <begin position="1"/>
        <end position="19"/>
    </location>
</feature>
<dbReference type="CDD" id="cd00268">
    <property type="entry name" value="DEADc"/>
    <property type="match status" value="1"/>
</dbReference>
<dbReference type="PANTHER" id="PTHR47959:SF13">
    <property type="entry name" value="ATP-DEPENDENT RNA HELICASE RHLE"/>
    <property type="match status" value="1"/>
</dbReference>
<dbReference type="PROSITE" id="PS51194">
    <property type="entry name" value="HELICASE_CTER"/>
    <property type="match status" value="1"/>
</dbReference>
<comment type="similarity">
    <text evidence="5">Belongs to the DEAD box helicase family.</text>
</comment>
<dbReference type="InterPro" id="IPR001650">
    <property type="entry name" value="Helicase_C-like"/>
</dbReference>
<comment type="caution">
    <text evidence="11">The sequence shown here is derived from an EMBL/GenBank/DDBJ whole genome shotgun (WGS) entry which is preliminary data.</text>
</comment>
<keyword evidence="12" id="KW-1185">Reference proteome</keyword>
<reference evidence="11 12" key="1">
    <citation type="submission" date="2022-06" db="EMBL/GenBank/DDBJ databases">
        <title>Genomic Encyclopedia of Archaeal and Bacterial Type Strains, Phase II (KMG-II): from individual species to whole genera.</title>
        <authorList>
            <person name="Goeker M."/>
        </authorList>
    </citation>
    <scope>NUCLEOTIDE SEQUENCE [LARGE SCALE GENOMIC DNA]</scope>
    <source>
        <strain evidence="11 12">DSM 44255</strain>
    </source>
</reference>
<evidence type="ECO:0000256" key="5">
    <source>
        <dbReference type="ARBA" id="ARBA00038437"/>
    </source>
</evidence>
<evidence type="ECO:0000256" key="4">
    <source>
        <dbReference type="ARBA" id="ARBA00022840"/>
    </source>
</evidence>
<keyword evidence="4" id="KW-0067">ATP-binding</keyword>
<feature type="region of interest" description="Disordered" evidence="7">
    <location>
        <begin position="1"/>
        <end position="21"/>
    </location>
</feature>
<dbReference type="EMBL" id="JAMTCO010000006">
    <property type="protein sequence ID" value="MCP2270211.1"/>
    <property type="molecule type" value="Genomic_DNA"/>
</dbReference>
<dbReference type="SUPFAM" id="SSF52540">
    <property type="entry name" value="P-loop containing nucleoside triphosphate hydrolases"/>
    <property type="match status" value="1"/>
</dbReference>
<sequence length="474" mass="49575">MAARRPSKTSPTTTDDTTAGRTFAQLGVPAALVDVLSARGISTPFPIQTATLPDSLSGRDVLGRGRTGSGKTYAFALPLLARLAASTRPRRPGKPRALILAPTRELADQIAATVAPLAEALALTTTTIYGGVRPGPQVAALRAGVDVLIACPGRLADHISTGRAHLDDVEVTVLDEADHMADLGFLPVVTKLLDKTPRGSQRLLFSATLDAGVDVLVRRFLSNPATHSTDPPSAPVTAMTHHVLHVQPAARLPVLVDLVAAPGRTVVFTRTKRGATKLTRQLVAEGVPAVELHGDLGQTARTRNLLAFTDGKVTTLVATDIAARGIHVDDVALVIHADPPVEHKAYLHRSGRTARAGAAGTVITLMTDAQVADVRDLTRKAGVTATITRLRPGHPLLAELAPGERTFVAPTAKPAATQSTRNPRKPANAKRRQGPSTPKQSRSTAPAAPEAPVKTAGVAAFSAGTRSGARRRGR</sequence>
<feature type="compositionally biased region" description="Polar residues" evidence="7">
    <location>
        <begin position="434"/>
        <end position="444"/>
    </location>
</feature>
<dbReference type="InterPro" id="IPR027417">
    <property type="entry name" value="P-loop_NTPase"/>
</dbReference>
<protein>
    <submittedName>
        <fullName evidence="11">Superfamily II DNA and RNA helicase</fullName>
    </submittedName>
</protein>
<dbReference type="SMART" id="SM00487">
    <property type="entry name" value="DEXDc"/>
    <property type="match status" value="1"/>
</dbReference>
<feature type="domain" description="Helicase ATP-binding" evidence="8">
    <location>
        <begin position="52"/>
        <end position="227"/>
    </location>
</feature>
<dbReference type="InterPro" id="IPR044742">
    <property type="entry name" value="DEAD/DEAH_RhlB"/>
</dbReference>
<dbReference type="Pfam" id="PF00271">
    <property type="entry name" value="Helicase_C"/>
    <property type="match status" value="1"/>
</dbReference>
<dbReference type="SMART" id="SM00490">
    <property type="entry name" value="HELICc"/>
    <property type="match status" value="1"/>
</dbReference>
<dbReference type="PROSITE" id="PS51192">
    <property type="entry name" value="HELICASE_ATP_BIND_1"/>
    <property type="match status" value="1"/>
</dbReference>
<name>A0ABT1ICZ0_9PSEU</name>
<dbReference type="InterPro" id="IPR014001">
    <property type="entry name" value="Helicase_ATP-bd"/>
</dbReference>
<dbReference type="Proteomes" id="UP001205185">
    <property type="component" value="Unassembled WGS sequence"/>
</dbReference>
<dbReference type="PROSITE" id="PS51195">
    <property type="entry name" value="Q_MOTIF"/>
    <property type="match status" value="1"/>
</dbReference>
<dbReference type="GO" id="GO:0004386">
    <property type="term" value="F:helicase activity"/>
    <property type="evidence" value="ECO:0007669"/>
    <property type="project" value="UniProtKB-KW"/>
</dbReference>
<evidence type="ECO:0000259" key="8">
    <source>
        <dbReference type="PROSITE" id="PS51192"/>
    </source>
</evidence>
<evidence type="ECO:0000313" key="12">
    <source>
        <dbReference type="Proteomes" id="UP001205185"/>
    </source>
</evidence>
<accession>A0ABT1ICZ0</accession>
<dbReference type="InterPro" id="IPR014014">
    <property type="entry name" value="RNA_helicase_DEAD_Q_motif"/>
</dbReference>
<keyword evidence="1" id="KW-0547">Nucleotide-binding</keyword>
<evidence type="ECO:0000256" key="6">
    <source>
        <dbReference type="PROSITE-ProRule" id="PRU00552"/>
    </source>
</evidence>